<sequence length="292" mass="32400">MLYQEAGIVFVGAWGSVLYSLHLYNALQQENLLAAQWADLDMLQAIHPESWVGGPPRTPDEYIKRFCLSMGYSAVQPSKNGPKGLTEQGSVSLMFKQRLCYGSKQIDMTRADLQTIVDKAQWGADTDGDSPYDIMKDVTRALVRSPSQKSQGHQSHEYMSAETLLLKLRLALQCEKPEITFDYFLTHRTCWLLLTNIKKACADQLRKLFGTGCIEHENQLSWMVGYIFCAASGVDHVANLAPKKLSGQVTSRLMVTAAAVLDSMLTSGMGALTCRSLRESHGIHISDDSDSE</sequence>
<comment type="caution">
    <text evidence="1">The sequence shown here is derived from an EMBL/GenBank/DDBJ whole genome shotgun (WGS) entry which is preliminary data.</text>
</comment>
<evidence type="ECO:0000313" key="1">
    <source>
        <dbReference type="EMBL" id="OQD93870.1"/>
    </source>
</evidence>
<dbReference type="PANTHER" id="PTHR38795">
    <property type="entry name" value="DUF6604 DOMAIN-CONTAINING PROTEIN"/>
    <property type="match status" value="1"/>
</dbReference>
<protein>
    <submittedName>
        <fullName evidence="1">Uncharacterized protein</fullName>
    </submittedName>
</protein>
<dbReference type="AlphaFoldDB" id="A0A1V6QXH0"/>
<dbReference type="Proteomes" id="UP000191612">
    <property type="component" value="Unassembled WGS sequence"/>
</dbReference>
<name>A0A1V6QXH0_9EURO</name>
<proteinExistence type="predicted"/>
<reference evidence="2" key="1">
    <citation type="journal article" date="2017" name="Nat. Microbiol.">
        <title>Global analysis of biosynthetic gene clusters reveals vast potential of secondary metabolite production in Penicillium species.</title>
        <authorList>
            <person name="Nielsen J.C."/>
            <person name="Grijseels S."/>
            <person name="Prigent S."/>
            <person name="Ji B."/>
            <person name="Dainat J."/>
            <person name="Nielsen K.F."/>
            <person name="Frisvad J.C."/>
            <person name="Workman M."/>
            <person name="Nielsen J."/>
        </authorList>
    </citation>
    <scope>NUCLEOTIDE SEQUENCE [LARGE SCALE GENOMIC DNA]</scope>
    <source>
        <strain evidence="2">IBT 29525</strain>
    </source>
</reference>
<dbReference type="EMBL" id="MDYO01000029">
    <property type="protein sequence ID" value="OQD93870.1"/>
    <property type="molecule type" value="Genomic_DNA"/>
</dbReference>
<accession>A0A1V6QXH0</accession>
<evidence type="ECO:0000313" key="2">
    <source>
        <dbReference type="Proteomes" id="UP000191612"/>
    </source>
</evidence>
<keyword evidence="2" id="KW-1185">Reference proteome</keyword>
<dbReference type="STRING" id="60172.A0A1V6QXH0"/>
<gene>
    <name evidence="1" type="ORF">PENSOL_c029G10156</name>
</gene>
<dbReference type="PANTHER" id="PTHR38795:SF1">
    <property type="entry name" value="DUF6604 DOMAIN-CONTAINING PROTEIN"/>
    <property type="match status" value="1"/>
</dbReference>
<organism evidence="1 2">
    <name type="scientific">Penicillium solitum</name>
    <dbReference type="NCBI Taxonomy" id="60172"/>
    <lineage>
        <taxon>Eukaryota</taxon>
        <taxon>Fungi</taxon>
        <taxon>Dikarya</taxon>
        <taxon>Ascomycota</taxon>
        <taxon>Pezizomycotina</taxon>
        <taxon>Eurotiomycetes</taxon>
        <taxon>Eurotiomycetidae</taxon>
        <taxon>Eurotiales</taxon>
        <taxon>Aspergillaceae</taxon>
        <taxon>Penicillium</taxon>
    </lineage>
</organism>